<evidence type="ECO:0000313" key="1">
    <source>
        <dbReference type="EMBL" id="KAJ6951173.1"/>
    </source>
</evidence>
<dbReference type="AlphaFoldDB" id="A0AAD6PNZ2"/>
<sequence>MQKDIAKILEFCLRTLLRDISFIFIVHILSSSSSMRSTISHSLFHYEKVNSLGNQEATRPEE</sequence>
<dbReference type="Proteomes" id="UP001164929">
    <property type="component" value="Chromosome 19"/>
</dbReference>
<evidence type="ECO:0000313" key="2">
    <source>
        <dbReference type="Proteomes" id="UP001164929"/>
    </source>
</evidence>
<protein>
    <submittedName>
        <fullName evidence="1">Uncharacterized protein</fullName>
    </submittedName>
</protein>
<keyword evidence="2" id="KW-1185">Reference proteome</keyword>
<comment type="caution">
    <text evidence="1">The sequence shown here is derived from an EMBL/GenBank/DDBJ whole genome shotgun (WGS) entry which is preliminary data.</text>
</comment>
<dbReference type="EMBL" id="JAQIZT010000019">
    <property type="protein sequence ID" value="KAJ6951173.1"/>
    <property type="molecule type" value="Genomic_DNA"/>
</dbReference>
<name>A0AAD6PNZ2_9ROSI</name>
<reference evidence="1" key="1">
    <citation type="journal article" date="2023" name="Mol. Ecol. Resour.">
        <title>Chromosome-level genome assembly of a triploid poplar Populus alba 'Berolinensis'.</title>
        <authorList>
            <person name="Chen S."/>
            <person name="Yu Y."/>
            <person name="Wang X."/>
            <person name="Wang S."/>
            <person name="Zhang T."/>
            <person name="Zhou Y."/>
            <person name="He R."/>
            <person name="Meng N."/>
            <person name="Wang Y."/>
            <person name="Liu W."/>
            <person name="Liu Z."/>
            <person name="Liu J."/>
            <person name="Guo Q."/>
            <person name="Huang H."/>
            <person name="Sederoff R.R."/>
            <person name="Wang G."/>
            <person name="Qu G."/>
            <person name="Chen S."/>
        </authorList>
    </citation>
    <scope>NUCLEOTIDE SEQUENCE</scope>
    <source>
        <strain evidence="1">SC-2020</strain>
    </source>
</reference>
<proteinExistence type="predicted"/>
<organism evidence="1 2">
    <name type="scientific">Populus alba x Populus x berolinensis</name>
    <dbReference type="NCBI Taxonomy" id="444605"/>
    <lineage>
        <taxon>Eukaryota</taxon>
        <taxon>Viridiplantae</taxon>
        <taxon>Streptophyta</taxon>
        <taxon>Embryophyta</taxon>
        <taxon>Tracheophyta</taxon>
        <taxon>Spermatophyta</taxon>
        <taxon>Magnoliopsida</taxon>
        <taxon>eudicotyledons</taxon>
        <taxon>Gunneridae</taxon>
        <taxon>Pentapetalae</taxon>
        <taxon>rosids</taxon>
        <taxon>fabids</taxon>
        <taxon>Malpighiales</taxon>
        <taxon>Salicaceae</taxon>
        <taxon>Saliceae</taxon>
        <taxon>Populus</taxon>
    </lineage>
</organism>
<accession>A0AAD6PNZ2</accession>
<gene>
    <name evidence="1" type="ORF">NC653_040528</name>
</gene>